<dbReference type="Proteomes" id="UP000596661">
    <property type="component" value="Chromosome 1"/>
</dbReference>
<dbReference type="EMBL" id="UZAU01000079">
    <property type="status" value="NOT_ANNOTATED_CDS"/>
    <property type="molecule type" value="Genomic_DNA"/>
</dbReference>
<evidence type="ECO:0000313" key="2">
    <source>
        <dbReference type="Proteomes" id="UP000596661"/>
    </source>
</evidence>
<evidence type="ECO:0000313" key="1">
    <source>
        <dbReference type="EnsemblPlants" id="cds.evm.model.01.2714"/>
    </source>
</evidence>
<accession>A0A803NMC1</accession>
<sequence length="74" mass="7715">MVDDSNTHLGCGFWHLEVLLSSSGLSSAMVQAPTNSLYGCGTRVFKSSYRQQCCGSCVFPSSLLLNAGGGGGYC</sequence>
<dbReference type="AlphaFoldDB" id="A0A803NMC1"/>
<protein>
    <submittedName>
        <fullName evidence="1">Uncharacterized protein</fullName>
    </submittedName>
</protein>
<dbReference type="Gramene" id="evm.model.01.2714">
    <property type="protein sequence ID" value="cds.evm.model.01.2714"/>
    <property type="gene ID" value="evm.TU.01.2714"/>
</dbReference>
<keyword evidence="2" id="KW-1185">Reference proteome</keyword>
<proteinExistence type="predicted"/>
<dbReference type="EnsemblPlants" id="evm.model.01.2714">
    <property type="protein sequence ID" value="cds.evm.model.01.2714"/>
    <property type="gene ID" value="evm.TU.01.2714"/>
</dbReference>
<name>A0A803NMC1_CANSA</name>
<reference evidence="1" key="2">
    <citation type="submission" date="2021-03" db="UniProtKB">
        <authorList>
            <consortium name="EnsemblPlants"/>
        </authorList>
    </citation>
    <scope>IDENTIFICATION</scope>
</reference>
<organism evidence="1 2">
    <name type="scientific">Cannabis sativa</name>
    <name type="common">Hemp</name>
    <name type="synonym">Marijuana</name>
    <dbReference type="NCBI Taxonomy" id="3483"/>
    <lineage>
        <taxon>Eukaryota</taxon>
        <taxon>Viridiplantae</taxon>
        <taxon>Streptophyta</taxon>
        <taxon>Embryophyta</taxon>
        <taxon>Tracheophyta</taxon>
        <taxon>Spermatophyta</taxon>
        <taxon>Magnoliopsida</taxon>
        <taxon>eudicotyledons</taxon>
        <taxon>Gunneridae</taxon>
        <taxon>Pentapetalae</taxon>
        <taxon>rosids</taxon>
        <taxon>fabids</taxon>
        <taxon>Rosales</taxon>
        <taxon>Cannabaceae</taxon>
        <taxon>Cannabis</taxon>
    </lineage>
</organism>
<reference evidence="1" key="1">
    <citation type="submission" date="2018-11" db="EMBL/GenBank/DDBJ databases">
        <authorList>
            <person name="Grassa J C."/>
        </authorList>
    </citation>
    <scope>NUCLEOTIDE SEQUENCE [LARGE SCALE GENOMIC DNA]</scope>
</reference>